<reference evidence="6 7" key="1">
    <citation type="journal article" date="2018" name="Mol. Biol. Evol.">
        <title>Broad Genomic Sampling Reveals a Smut Pathogenic Ancestry of the Fungal Clade Ustilaginomycotina.</title>
        <authorList>
            <person name="Kijpornyongpan T."/>
            <person name="Mondo S.J."/>
            <person name="Barry K."/>
            <person name="Sandor L."/>
            <person name="Lee J."/>
            <person name="Lipzen A."/>
            <person name="Pangilinan J."/>
            <person name="LaButti K."/>
            <person name="Hainaut M."/>
            <person name="Henrissat B."/>
            <person name="Grigoriev I.V."/>
            <person name="Spatafora J.W."/>
            <person name="Aime M.C."/>
        </authorList>
    </citation>
    <scope>NUCLEOTIDE SEQUENCE [LARGE SCALE GENOMIC DNA]</scope>
    <source>
        <strain evidence="6 7">MCA 5214</strain>
    </source>
</reference>
<dbReference type="InterPro" id="IPR000026">
    <property type="entry name" value="N1-like"/>
</dbReference>
<dbReference type="RefSeq" id="XP_025360187.1">
    <property type="nucleotide sequence ID" value="XM_025504572.1"/>
</dbReference>
<protein>
    <submittedName>
        <fullName evidence="6">Ribonuclease T1</fullName>
    </submittedName>
</protein>
<keyword evidence="1" id="KW-0540">Nuclease</keyword>
<dbReference type="SUPFAM" id="SSF53933">
    <property type="entry name" value="Microbial ribonucleases"/>
    <property type="match status" value="1"/>
</dbReference>
<gene>
    <name evidence="6" type="ORF">BDZ90DRAFT_223313</name>
</gene>
<dbReference type="EMBL" id="KZ819675">
    <property type="protein sequence ID" value="PWN25575.1"/>
    <property type="molecule type" value="Genomic_DNA"/>
</dbReference>
<evidence type="ECO:0000313" key="6">
    <source>
        <dbReference type="EMBL" id="PWN25575.1"/>
    </source>
</evidence>
<evidence type="ECO:0000313" key="7">
    <source>
        <dbReference type="Proteomes" id="UP000245884"/>
    </source>
</evidence>
<name>A0A316UR21_9BASI</name>
<dbReference type="GO" id="GO:0004521">
    <property type="term" value="F:RNA endonuclease activity"/>
    <property type="evidence" value="ECO:0007669"/>
    <property type="project" value="InterPro"/>
</dbReference>
<sequence>MTVSASPIVKRAYGSIPNSASCGGHTFSRSDINTAINTGVNDNNSGSSPSGYPHAYYQYADEHITLSCNDASDYLEFPLENNRAFTGGSPGAYRAIFTEDGEFCAVVYHASTSDNSFAQCRY</sequence>
<dbReference type="PANTHER" id="PTHR42104:SF1">
    <property type="entry name" value="EXTRACELLULAR GUANYL-SPECIFIC RIBONUCLEASE RNTA (AFU_ORTHOLOGUE AFUA_4G03230)"/>
    <property type="match status" value="1"/>
</dbReference>
<dbReference type="GO" id="GO:0016829">
    <property type="term" value="F:lyase activity"/>
    <property type="evidence" value="ECO:0007669"/>
    <property type="project" value="UniProtKB-KW"/>
</dbReference>
<evidence type="ECO:0000256" key="2">
    <source>
        <dbReference type="ARBA" id="ARBA00022759"/>
    </source>
</evidence>
<evidence type="ECO:0000256" key="4">
    <source>
        <dbReference type="ARBA" id="ARBA00023157"/>
    </source>
</evidence>
<keyword evidence="5" id="KW-0456">Lyase</keyword>
<evidence type="ECO:0000256" key="3">
    <source>
        <dbReference type="ARBA" id="ARBA00022801"/>
    </source>
</evidence>
<dbReference type="Proteomes" id="UP000245884">
    <property type="component" value="Unassembled WGS sequence"/>
</dbReference>
<dbReference type="InterPro" id="IPR016191">
    <property type="entry name" value="Ribonuclease/ribotoxin"/>
</dbReference>
<organism evidence="6 7">
    <name type="scientific">Jaminaea rosea</name>
    <dbReference type="NCBI Taxonomy" id="1569628"/>
    <lineage>
        <taxon>Eukaryota</taxon>
        <taxon>Fungi</taxon>
        <taxon>Dikarya</taxon>
        <taxon>Basidiomycota</taxon>
        <taxon>Ustilaginomycotina</taxon>
        <taxon>Exobasidiomycetes</taxon>
        <taxon>Microstromatales</taxon>
        <taxon>Microstromatales incertae sedis</taxon>
        <taxon>Jaminaea</taxon>
    </lineage>
</organism>
<dbReference type="Pfam" id="PF00545">
    <property type="entry name" value="Ribonuclease"/>
    <property type="match status" value="1"/>
</dbReference>
<keyword evidence="7" id="KW-1185">Reference proteome</keyword>
<dbReference type="GeneID" id="37026395"/>
<keyword evidence="3" id="KW-0378">Hydrolase</keyword>
<dbReference type="GO" id="GO:0016787">
    <property type="term" value="F:hydrolase activity"/>
    <property type="evidence" value="ECO:0007669"/>
    <property type="project" value="UniProtKB-KW"/>
</dbReference>
<evidence type="ECO:0000256" key="5">
    <source>
        <dbReference type="ARBA" id="ARBA00023239"/>
    </source>
</evidence>
<dbReference type="GO" id="GO:0003723">
    <property type="term" value="F:RNA binding"/>
    <property type="evidence" value="ECO:0007669"/>
    <property type="project" value="InterPro"/>
</dbReference>
<dbReference type="AlphaFoldDB" id="A0A316UR21"/>
<dbReference type="Gene3D" id="3.10.450.30">
    <property type="entry name" value="Microbial ribonucleases"/>
    <property type="match status" value="1"/>
</dbReference>
<accession>A0A316UR21</accession>
<keyword evidence="4" id="KW-1015">Disulfide bond</keyword>
<dbReference type="OrthoDB" id="5425539at2759"/>
<evidence type="ECO:0000256" key="1">
    <source>
        <dbReference type="ARBA" id="ARBA00022722"/>
    </source>
</evidence>
<keyword evidence="2" id="KW-0255">Endonuclease</keyword>
<proteinExistence type="predicted"/>
<dbReference type="PANTHER" id="PTHR42104">
    <property type="entry name" value="EXTRACELLULAR GUANYL-SPECIFIC RIBONUCLEASE RNTA (AFU_ORTHOLOGUE AFUA_4G03230)"/>
    <property type="match status" value="1"/>
</dbReference>